<proteinExistence type="predicted"/>
<feature type="non-terminal residue" evidence="1">
    <location>
        <position position="100"/>
    </location>
</feature>
<accession>A0A0S7ETZ3</accession>
<evidence type="ECO:0000313" key="1">
    <source>
        <dbReference type="EMBL" id="JAO06318.1"/>
    </source>
</evidence>
<reference evidence="1" key="1">
    <citation type="submission" date="2014-12" db="EMBL/GenBank/DDBJ databases">
        <title>Parallel Evolution in Life History Adaptation Evident in the Tissue-Specific Poeciliopsis prolifica transcriptome.</title>
        <authorList>
            <person name="Jue N.K."/>
            <person name="Foley R.J."/>
            <person name="Obergfell C."/>
            <person name="Reznick D.N."/>
            <person name="O'Neill R.J."/>
            <person name="O'Neill M.J."/>
        </authorList>
    </citation>
    <scope>NUCLEOTIDE SEQUENCE</scope>
</reference>
<gene>
    <name evidence="1" type="primary">PPUP7871</name>
</gene>
<dbReference type="EMBL" id="GBYX01475357">
    <property type="protein sequence ID" value="JAO06318.1"/>
    <property type="molecule type" value="Transcribed_RNA"/>
</dbReference>
<protein>
    <submittedName>
        <fullName evidence="1">PPUP7871</fullName>
    </submittedName>
</protein>
<dbReference type="AlphaFoldDB" id="A0A0S7ETZ3"/>
<sequence length="100" mass="10715">MQRRGCRAGGWGQIRGDLNLAEPSQQLSPNNSQTMPDHQSGLILLANKTDCVITVFRSTGVDQPAGALSGADVVDAALISAMHCKRTQAPLQTPPCWYSH</sequence>
<name>A0A0S7ETZ3_9TELE</name>
<organism evidence="1">
    <name type="scientific">Poeciliopsis prolifica</name>
    <name type="common">blackstripe livebearer</name>
    <dbReference type="NCBI Taxonomy" id="188132"/>
    <lineage>
        <taxon>Eukaryota</taxon>
        <taxon>Metazoa</taxon>
        <taxon>Chordata</taxon>
        <taxon>Craniata</taxon>
        <taxon>Vertebrata</taxon>
        <taxon>Euteleostomi</taxon>
        <taxon>Actinopterygii</taxon>
        <taxon>Neopterygii</taxon>
        <taxon>Teleostei</taxon>
        <taxon>Neoteleostei</taxon>
        <taxon>Acanthomorphata</taxon>
        <taxon>Ovalentaria</taxon>
        <taxon>Atherinomorphae</taxon>
        <taxon>Cyprinodontiformes</taxon>
        <taxon>Poeciliidae</taxon>
        <taxon>Poeciliinae</taxon>
        <taxon>Poeciliopsis</taxon>
    </lineage>
</organism>